<reference evidence="2 3" key="1">
    <citation type="submission" date="2023-04" db="EMBL/GenBank/DDBJ databases">
        <title>Fusibacter bizertensis strain WBS, isolated from littoral bottom sediments of the Arctic seas - biochemical and genomic analysis.</title>
        <authorList>
            <person name="Brioukhanov A.L."/>
        </authorList>
    </citation>
    <scope>NUCLEOTIDE SEQUENCE [LARGE SCALE GENOMIC DNA]</scope>
    <source>
        <strain evidence="2 3">WBS</strain>
    </source>
</reference>
<evidence type="ECO:0000259" key="1">
    <source>
        <dbReference type="Pfam" id="PF08241"/>
    </source>
</evidence>
<accession>A0ABT6NH44</accession>
<dbReference type="CDD" id="cd02440">
    <property type="entry name" value="AdoMet_MTases"/>
    <property type="match status" value="1"/>
</dbReference>
<sequence>MNDERVLNSDRHYIELLKEYPVHKILDIGGGGEGIIGKLYGSNVVAIDIRKNELEECQNESLKIVMDASNMQFLGDSFDTVTSFYSLMYMTQKTQEKVIAEIYRVLKPGGIFEIWDFEIPRYDGALKDIFVANLQIKLEGFAETINVGYGVLMDDLGQKENVITQFATEKGFKPFDREYESGHFNLKFEKN</sequence>
<dbReference type="PANTHER" id="PTHR43591">
    <property type="entry name" value="METHYLTRANSFERASE"/>
    <property type="match status" value="1"/>
</dbReference>
<dbReference type="InterPro" id="IPR029063">
    <property type="entry name" value="SAM-dependent_MTases_sf"/>
</dbReference>
<keyword evidence="2" id="KW-0808">Transferase</keyword>
<evidence type="ECO:0000313" key="3">
    <source>
        <dbReference type="Proteomes" id="UP001158045"/>
    </source>
</evidence>
<keyword evidence="2" id="KW-0489">Methyltransferase</keyword>
<comment type="caution">
    <text evidence="2">The sequence shown here is derived from an EMBL/GenBank/DDBJ whole genome shotgun (WGS) entry which is preliminary data.</text>
</comment>
<dbReference type="SUPFAM" id="SSF53335">
    <property type="entry name" value="S-adenosyl-L-methionine-dependent methyltransferases"/>
    <property type="match status" value="1"/>
</dbReference>
<name>A0ABT6NH44_9FIRM</name>
<dbReference type="Pfam" id="PF08241">
    <property type="entry name" value="Methyltransf_11"/>
    <property type="match status" value="1"/>
</dbReference>
<dbReference type="GO" id="GO:0032259">
    <property type="term" value="P:methylation"/>
    <property type="evidence" value="ECO:0007669"/>
    <property type="project" value="UniProtKB-KW"/>
</dbReference>
<dbReference type="Gene3D" id="3.40.50.150">
    <property type="entry name" value="Vaccinia Virus protein VP39"/>
    <property type="match status" value="1"/>
</dbReference>
<dbReference type="EC" id="2.1.-.-" evidence="2"/>
<evidence type="ECO:0000313" key="2">
    <source>
        <dbReference type="EMBL" id="MDH8679759.1"/>
    </source>
</evidence>
<dbReference type="InterPro" id="IPR013216">
    <property type="entry name" value="Methyltransf_11"/>
</dbReference>
<protein>
    <submittedName>
        <fullName evidence="2">Class I SAM-dependent methyltransferase</fullName>
        <ecNumber evidence="2">2.1.-.-</ecNumber>
    </submittedName>
</protein>
<gene>
    <name evidence="2" type="ORF">QE109_16495</name>
</gene>
<dbReference type="RefSeq" id="WP_281095654.1">
    <property type="nucleotide sequence ID" value="NZ_JARYZI010000016.1"/>
</dbReference>
<organism evidence="2 3">
    <name type="scientific">Fusibacter bizertensis</name>
    <dbReference type="NCBI Taxonomy" id="1488331"/>
    <lineage>
        <taxon>Bacteria</taxon>
        <taxon>Bacillati</taxon>
        <taxon>Bacillota</taxon>
        <taxon>Clostridia</taxon>
        <taxon>Eubacteriales</taxon>
        <taxon>Eubacteriales Family XII. Incertae Sedis</taxon>
        <taxon>Fusibacter</taxon>
    </lineage>
</organism>
<dbReference type="EMBL" id="JARYZI010000016">
    <property type="protein sequence ID" value="MDH8679759.1"/>
    <property type="molecule type" value="Genomic_DNA"/>
</dbReference>
<keyword evidence="3" id="KW-1185">Reference proteome</keyword>
<dbReference type="Proteomes" id="UP001158045">
    <property type="component" value="Unassembled WGS sequence"/>
</dbReference>
<dbReference type="GO" id="GO:0008168">
    <property type="term" value="F:methyltransferase activity"/>
    <property type="evidence" value="ECO:0007669"/>
    <property type="project" value="UniProtKB-KW"/>
</dbReference>
<proteinExistence type="predicted"/>
<feature type="domain" description="Methyltransferase type 11" evidence="1">
    <location>
        <begin position="26"/>
        <end position="112"/>
    </location>
</feature>